<dbReference type="Pfam" id="PF01425">
    <property type="entry name" value="Amidase"/>
    <property type="match status" value="1"/>
</dbReference>
<dbReference type="PANTHER" id="PTHR11895:SF76">
    <property type="entry name" value="INDOLEACETAMIDE HYDROLASE"/>
    <property type="match status" value="1"/>
</dbReference>
<dbReference type="Gene3D" id="3.90.1300.10">
    <property type="entry name" value="Amidase signature (AS) domain"/>
    <property type="match status" value="1"/>
</dbReference>
<sequence>MGNLTDLDADALSRTIHSRDASCREVMQAYLARIEQVNPRYNAIVNLAPPEALLRQADECDAELSRGHSRGWMHGMPQAIKDTGHAVGFPSTLGSTVYRELMPKVDSLYVSRMKAAGCIVIGKTNMPEFGLGSHTYNDLFGTTRNAWDPDRSAGGSSGGAAVALAQRLLPVADGSDFMGSLRNPAGWNHVFGMRPSQGRVPGWPRPDVWVSQLGTDGPMARNVRDLARLLSIQAGHDPRAPLSIAEGPRDYVPTQLPAASEFRIGWLGNLDGHLAMEPGILDVCSGALNLFAQAGAQVDSVAHGFDAGSVWQSWLVWRRALVAPNVAAALAVPGAREKIKPEALWEHDSEQGLSFDEFMRASVARTGFHAQMLSLLKDFDALALPSAQLWPFEREMHWPREIAGRKMDTYHRWMEVTLYATFAGLPAVCVPAGFDPSGRWPMGLQLIGRPGADAELLRLAAVYEQLASPLLQRKPPAD</sequence>
<proteinExistence type="predicted"/>
<dbReference type="RefSeq" id="WP_286661424.1">
    <property type="nucleotide sequence ID" value="NZ_JASZYV010000003.1"/>
</dbReference>
<dbReference type="InterPro" id="IPR023631">
    <property type="entry name" value="Amidase_dom"/>
</dbReference>
<accession>A0ABT7NEH5</accession>
<reference evidence="2" key="1">
    <citation type="submission" date="2023-06" db="EMBL/GenBank/DDBJ databases">
        <authorList>
            <person name="Jiang Y."/>
            <person name="Liu Q."/>
        </authorList>
    </citation>
    <scope>NUCLEOTIDE SEQUENCE</scope>
    <source>
        <strain evidence="2">CGMCC 1.12089</strain>
    </source>
</reference>
<comment type="caution">
    <text evidence="2">The sequence shown here is derived from an EMBL/GenBank/DDBJ whole genome shotgun (WGS) entry which is preliminary data.</text>
</comment>
<keyword evidence="3" id="KW-1185">Reference proteome</keyword>
<evidence type="ECO:0000313" key="3">
    <source>
        <dbReference type="Proteomes" id="UP001174908"/>
    </source>
</evidence>
<dbReference type="PANTHER" id="PTHR11895">
    <property type="entry name" value="TRANSAMIDASE"/>
    <property type="match status" value="1"/>
</dbReference>
<dbReference type="SUPFAM" id="SSF75304">
    <property type="entry name" value="Amidase signature (AS) enzymes"/>
    <property type="match status" value="1"/>
</dbReference>
<dbReference type="InterPro" id="IPR036928">
    <property type="entry name" value="AS_sf"/>
</dbReference>
<dbReference type="InterPro" id="IPR000120">
    <property type="entry name" value="Amidase"/>
</dbReference>
<dbReference type="Proteomes" id="UP001174908">
    <property type="component" value="Unassembled WGS sequence"/>
</dbReference>
<name>A0ABT7NEH5_9BURK</name>
<organism evidence="2 3">
    <name type="scientific">Variovorax dokdonensis</name>
    <dbReference type="NCBI Taxonomy" id="344883"/>
    <lineage>
        <taxon>Bacteria</taxon>
        <taxon>Pseudomonadati</taxon>
        <taxon>Pseudomonadota</taxon>
        <taxon>Betaproteobacteria</taxon>
        <taxon>Burkholderiales</taxon>
        <taxon>Comamonadaceae</taxon>
        <taxon>Variovorax</taxon>
    </lineage>
</organism>
<protein>
    <submittedName>
        <fullName evidence="2">Amidase</fullName>
    </submittedName>
</protein>
<dbReference type="NCBIfam" id="NF005686">
    <property type="entry name" value="PRK07486.1"/>
    <property type="match status" value="1"/>
</dbReference>
<gene>
    <name evidence="2" type="ORF">QTH91_17770</name>
</gene>
<evidence type="ECO:0000313" key="2">
    <source>
        <dbReference type="EMBL" id="MDM0046346.1"/>
    </source>
</evidence>
<feature type="domain" description="Amidase" evidence="1">
    <location>
        <begin position="25"/>
        <end position="457"/>
    </location>
</feature>
<evidence type="ECO:0000259" key="1">
    <source>
        <dbReference type="Pfam" id="PF01425"/>
    </source>
</evidence>
<dbReference type="EMBL" id="JASZYV010000003">
    <property type="protein sequence ID" value="MDM0046346.1"/>
    <property type="molecule type" value="Genomic_DNA"/>
</dbReference>